<name>A0AAD5CAW5_AMBAR</name>
<evidence type="ECO:0000313" key="2">
    <source>
        <dbReference type="Proteomes" id="UP001206925"/>
    </source>
</evidence>
<evidence type="ECO:0000313" key="1">
    <source>
        <dbReference type="EMBL" id="KAI7737121.1"/>
    </source>
</evidence>
<organism evidence="1 2">
    <name type="scientific">Ambrosia artemisiifolia</name>
    <name type="common">Common ragweed</name>
    <dbReference type="NCBI Taxonomy" id="4212"/>
    <lineage>
        <taxon>Eukaryota</taxon>
        <taxon>Viridiplantae</taxon>
        <taxon>Streptophyta</taxon>
        <taxon>Embryophyta</taxon>
        <taxon>Tracheophyta</taxon>
        <taxon>Spermatophyta</taxon>
        <taxon>Magnoliopsida</taxon>
        <taxon>eudicotyledons</taxon>
        <taxon>Gunneridae</taxon>
        <taxon>Pentapetalae</taxon>
        <taxon>asterids</taxon>
        <taxon>campanulids</taxon>
        <taxon>Asterales</taxon>
        <taxon>Asteraceae</taxon>
        <taxon>Asteroideae</taxon>
        <taxon>Heliantheae alliance</taxon>
        <taxon>Heliantheae</taxon>
        <taxon>Ambrosia</taxon>
    </lineage>
</organism>
<proteinExistence type="predicted"/>
<keyword evidence="2" id="KW-1185">Reference proteome</keyword>
<comment type="caution">
    <text evidence="1">The sequence shown here is derived from an EMBL/GenBank/DDBJ whole genome shotgun (WGS) entry which is preliminary data.</text>
</comment>
<protein>
    <submittedName>
        <fullName evidence="1">Uncharacterized protein</fullName>
    </submittedName>
</protein>
<dbReference type="Proteomes" id="UP001206925">
    <property type="component" value="Unassembled WGS sequence"/>
</dbReference>
<gene>
    <name evidence="1" type="ORF">M8C21_007430</name>
</gene>
<sequence length="128" mass="14346">MFRTLNRHCSATNRRADATDDGGGFKVANPSEGVRRALIDVRCKGADNVQRWINDCRWYVLAPVIVVGIDSGTPGCDDGWRRWLCCYRWRPRLSGLMKVWRTLLALGINYDGDVSCGAFTSQPVDVLP</sequence>
<reference evidence="1" key="1">
    <citation type="submission" date="2022-06" db="EMBL/GenBank/DDBJ databases">
        <title>Uncovering the hologenomic basis of an extraordinary plant invasion.</title>
        <authorList>
            <person name="Bieker V.C."/>
            <person name="Martin M.D."/>
            <person name="Gilbert T."/>
            <person name="Hodgins K."/>
            <person name="Battlay P."/>
            <person name="Petersen B."/>
            <person name="Wilson J."/>
        </authorList>
    </citation>
    <scope>NUCLEOTIDE SEQUENCE</scope>
    <source>
        <strain evidence="1">AA19_3_7</strain>
        <tissue evidence="1">Leaf</tissue>
    </source>
</reference>
<dbReference type="AlphaFoldDB" id="A0AAD5CAW5"/>
<dbReference type="EMBL" id="JAMZMK010009113">
    <property type="protein sequence ID" value="KAI7737121.1"/>
    <property type="molecule type" value="Genomic_DNA"/>
</dbReference>
<accession>A0AAD5CAW5</accession>